<keyword evidence="2" id="KW-0336">GPI-anchor</keyword>
<comment type="caution">
    <text evidence="11">The sequence shown here is derived from an EMBL/GenBank/DDBJ whole genome shotgun (WGS) entry which is preliminary data.</text>
</comment>
<evidence type="ECO:0000256" key="7">
    <source>
        <dbReference type="ARBA" id="ARBA00023180"/>
    </source>
</evidence>
<evidence type="ECO:0000256" key="3">
    <source>
        <dbReference type="ARBA" id="ARBA00022692"/>
    </source>
</evidence>
<accession>A0A9J6CML1</accession>
<dbReference type="EMBL" id="JADBJN010000001">
    <property type="protein sequence ID" value="KAG5683197.1"/>
    <property type="molecule type" value="Genomic_DNA"/>
</dbReference>
<dbReference type="PANTHER" id="PTHR33562:SF2">
    <property type="entry name" value="PROTEIN QUIVER"/>
    <property type="match status" value="1"/>
</dbReference>
<dbReference type="Proteomes" id="UP001107558">
    <property type="component" value="Chromosome 1"/>
</dbReference>
<evidence type="ECO:0000313" key="11">
    <source>
        <dbReference type="EMBL" id="KAG5683197.1"/>
    </source>
</evidence>
<dbReference type="Pfam" id="PF17064">
    <property type="entry name" value="QVR"/>
    <property type="match status" value="1"/>
</dbReference>
<keyword evidence="8" id="KW-0449">Lipoprotein</keyword>
<feature type="signal peptide" evidence="10">
    <location>
        <begin position="1"/>
        <end position="19"/>
    </location>
</feature>
<dbReference type="InterPro" id="IPR050975">
    <property type="entry name" value="Sleep_regulator"/>
</dbReference>
<evidence type="ECO:0000256" key="5">
    <source>
        <dbReference type="ARBA" id="ARBA00022989"/>
    </source>
</evidence>
<evidence type="ECO:0000256" key="9">
    <source>
        <dbReference type="SAM" id="Phobius"/>
    </source>
</evidence>
<keyword evidence="4 10" id="KW-0732">Signal</keyword>
<feature type="transmembrane region" description="Helical" evidence="9">
    <location>
        <begin position="333"/>
        <end position="353"/>
    </location>
</feature>
<evidence type="ECO:0008006" key="13">
    <source>
        <dbReference type="Google" id="ProtNLM"/>
    </source>
</evidence>
<dbReference type="GO" id="GO:0032222">
    <property type="term" value="P:regulation of synaptic transmission, cholinergic"/>
    <property type="evidence" value="ECO:0007669"/>
    <property type="project" value="InterPro"/>
</dbReference>
<proteinExistence type="predicted"/>
<evidence type="ECO:0000256" key="10">
    <source>
        <dbReference type="SAM" id="SignalP"/>
    </source>
</evidence>
<evidence type="ECO:0000256" key="1">
    <source>
        <dbReference type="ARBA" id="ARBA00004589"/>
    </source>
</evidence>
<keyword evidence="7" id="KW-0325">Glycoprotein</keyword>
<dbReference type="AlphaFoldDB" id="A0A9J6CML1"/>
<keyword evidence="12" id="KW-1185">Reference proteome</keyword>
<keyword evidence="5 9" id="KW-1133">Transmembrane helix</keyword>
<evidence type="ECO:0000256" key="4">
    <source>
        <dbReference type="ARBA" id="ARBA00022729"/>
    </source>
</evidence>
<organism evidence="11 12">
    <name type="scientific">Polypedilum vanderplanki</name>
    <name type="common">Sleeping chironomid midge</name>
    <dbReference type="NCBI Taxonomy" id="319348"/>
    <lineage>
        <taxon>Eukaryota</taxon>
        <taxon>Metazoa</taxon>
        <taxon>Ecdysozoa</taxon>
        <taxon>Arthropoda</taxon>
        <taxon>Hexapoda</taxon>
        <taxon>Insecta</taxon>
        <taxon>Pterygota</taxon>
        <taxon>Neoptera</taxon>
        <taxon>Endopterygota</taxon>
        <taxon>Diptera</taxon>
        <taxon>Nematocera</taxon>
        <taxon>Chironomoidea</taxon>
        <taxon>Chironomidae</taxon>
        <taxon>Chironominae</taxon>
        <taxon>Polypedilum</taxon>
        <taxon>Polypedilum</taxon>
    </lineage>
</organism>
<gene>
    <name evidence="11" type="ORF">PVAND_012493</name>
</gene>
<evidence type="ECO:0000313" key="12">
    <source>
        <dbReference type="Proteomes" id="UP001107558"/>
    </source>
</evidence>
<evidence type="ECO:0000256" key="8">
    <source>
        <dbReference type="ARBA" id="ARBA00023288"/>
    </source>
</evidence>
<feature type="transmembrane region" description="Helical" evidence="9">
    <location>
        <begin position="143"/>
        <end position="160"/>
    </location>
</feature>
<sequence>MRIILLTLCLASVCMTVVGLWCFGCARLRNTDVNDAECAVGENLSFIECEDDETICLKENYFSKFCKIENFLLRTNQILFLGKDKEGYFGGRRCGQEINLGYGNTCEELIQIGKKQNYIDHTCHSCKGNYCNQGNEIQFNKRIVAFFFFVVAILCFNQFTTKHQESMTRKFPMLFLFDSNFFTASALQCYYCNKTSLAQCKKLKHIRNCSTIIDDRNPDGVPSCVSASFVEILAILCYDCVTANSEKCNQGKGLEFMQCYEPINYDKQMNNSRSVCLKGIDTVNGIEKIFRGCAIKDGPEDSCKKLAKSKPSITCMTCEEDFCNSANLMEMKIWVIGVFIFISSYFRILHAHLPTLFQ</sequence>
<dbReference type="InterPro" id="IPR031424">
    <property type="entry name" value="QVR-like"/>
</dbReference>
<evidence type="ECO:0000256" key="2">
    <source>
        <dbReference type="ARBA" id="ARBA00022622"/>
    </source>
</evidence>
<evidence type="ECO:0000256" key="6">
    <source>
        <dbReference type="ARBA" id="ARBA00023136"/>
    </source>
</evidence>
<comment type="subcellular location">
    <subcellularLocation>
        <location evidence="1">Membrane</location>
        <topology evidence="1">Lipid-anchor</topology>
        <topology evidence="1">GPI-anchor</topology>
    </subcellularLocation>
</comment>
<keyword evidence="6 9" id="KW-0472">Membrane</keyword>
<feature type="chain" id="PRO_5039951671" description="Protein sleepless" evidence="10">
    <location>
        <begin position="20"/>
        <end position="358"/>
    </location>
</feature>
<name>A0A9J6CML1_POLVA</name>
<reference evidence="11" key="1">
    <citation type="submission" date="2021-03" db="EMBL/GenBank/DDBJ databases">
        <title>Chromosome level genome of the anhydrobiotic midge Polypedilum vanderplanki.</title>
        <authorList>
            <person name="Yoshida Y."/>
            <person name="Kikawada T."/>
            <person name="Gusev O."/>
        </authorList>
    </citation>
    <scope>NUCLEOTIDE SEQUENCE</scope>
    <source>
        <strain evidence="11">NIAS01</strain>
        <tissue evidence="11">Whole body or cell culture</tissue>
    </source>
</reference>
<keyword evidence="3 9" id="KW-0812">Transmembrane</keyword>
<protein>
    <recommendedName>
        <fullName evidence="13">Protein sleepless</fullName>
    </recommendedName>
</protein>
<dbReference type="PANTHER" id="PTHR33562">
    <property type="entry name" value="ATILLA, ISOFORM B-RELATED-RELATED"/>
    <property type="match status" value="1"/>
</dbReference>
<dbReference type="GO" id="GO:0030431">
    <property type="term" value="P:sleep"/>
    <property type="evidence" value="ECO:0007669"/>
    <property type="project" value="InterPro"/>
</dbReference>
<dbReference type="GO" id="GO:0098552">
    <property type="term" value="C:side of membrane"/>
    <property type="evidence" value="ECO:0007669"/>
    <property type="project" value="UniProtKB-KW"/>
</dbReference>